<feature type="transmembrane region" description="Helical" evidence="3">
    <location>
        <begin position="116"/>
        <end position="134"/>
    </location>
</feature>
<reference evidence="5" key="1">
    <citation type="submission" date="2023-03" db="EMBL/GenBank/DDBJ databases">
        <title>Massive genome expansion in bonnet fungi (Mycena s.s.) driven by repeated elements and novel gene families across ecological guilds.</title>
        <authorList>
            <consortium name="Lawrence Berkeley National Laboratory"/>
            <person name="Harder C.B."/>
            <person name="Miyauchi S."/>
            <person name="Viragh M."/>
            <person name="Kuo A."/>
            <person name="Thoen E."/>
            <person name="Andreopoulos B."/>
            <person name="Lu D."/>
            <person name="Skrede I."/>
            <person name="Drula E."/>
            <person name="Henrissat B."/>
            <person name="Morin E."/>
            <person name="Kohler A."/>
            <person name="Barry K."/>
            <person name="LaButti K."/>
            <person name="Morin E."/>
            <person name="Salamov A."/>
            <person name="Lipzen A."/>
            <person name="Mereny Z."/>
            <person name="Hegedus B."/>
            <person name="Baldrian P."/>
            <person name="Stursova M."/>
            <person name="Weitz H."/>
            <person name="Taylor A."/>
            <person name="Grigoriev I.V."/>
            <person name="Nagy L.G."/>
            <person name="Martin F."/>
            <person name="Kauserud H."/>
        </authorList>
    </citation>
    <scope>NUCLEOTIDE SEQUENCE</scope>
    <source>
        <strain evidence="5">9284</strain>
    </source>
</reference>
<evidence type="ECO:0000313" key="5">
    <source>
        <dbReference type="EMBL" id="KAJ7627076.1"/>
    </source>
</evidence>
<feature type="transmembrane region" description="Helical" evidence="3">
    <location>
        <begin position="85"/>
        <end position="104"/>
    </location>
</feature>
<evidence type="ECO:0000256" key="3">
    <source>
        <dbReference type="SAM" id="Phobius"/>
    </source>
</evidence>
<feature type="transmembrane region" description="Helical" evidence="3">
    <location>
        <begin position="422"/>
        <end position="442"/>
    </location>
</feature>
<feature type="transmembrane region" description="Helical" evidence="3">
    <location>
        <begin position="146"/>
        <end position="168"/>
    </location>
</feature>
<dbReference type="PANTHER" id="PTHR11360:SF284">
    <property type="entry name" value="EG:103B4.3 PROTEIN-RELATED"/>
    <property type="match status" value="1"/>
</dbReference>
<sequence length="455" mass="48883">MPRTAPHFPMSSIELQAREHTSSSASAPAVDDDPPPTRAYQALLLLSGFMMILHIIGINSVFGIFQEFYTSADSNIPSARGNEALVSLVGTIGSGLTWSGGIFVNPLIARFKSVKLVTFAGAAIMSLGLLLASYCNALWQLFLTQALMYGLGSSMYYFPIMSIAPTYFDRHRGFAMGIILSGAGIGGLIMAPVLQILLDRYGIRTALRILAGWNFAVSIPVSAVIRRRASATGARQSTGLNMALVKRGTFVYQAMGAFLQAAGNVIPLYYMTSYSTSVLAYPRSTASLLLSLNSAVNSIARILMGVLADTAGRQNTIVISAFLSALSVFALWYSAPRARFIAFVVMYGIYAGGYNALVPTTITEIYGVENYARVNGAVYFVRGMGSLMGAPVAGALLGSHARGGATVGMVDLRGLKARFEHVVLYDGMLLLLAGMCMAYVRWLDARDKGVWRWKA</sequence>
<keyword evidence="3" id="KW-0472">Membrane</keyword>
<name>A0AAD7BPL4_9AGAR</name>
<comment type="similarity">
    <text evidence="2">Belongs to the major facilitator superfamily. Monocarboxylate porter (TC 2.A.1.13) family.</text>
</comment>
<dbReference type="SUPFAM" id="SSF103473">
    <property type="entry name" value="MFS general substrate transporter"/>
    <property type="match status" value="1"/>
</dbReference>
<keyword evidence="3" id="KW-1133">Transmembrane helix</keyword>
<dbReference type="PANTHER" id="PTHR11360">
    <property type="entry name" value="MONOCARBOXYLATE TRANSPORTER"/>
    <property type="match status" value="1"/>
</dbReference>
<comment type="subcellular location">
    <subcellularLocation>
        <location evidence="1">Membrane</location>
        <topology evidence="1">Multi-pass membrane protein</topology>
    </subcellularLocation>
</comment>
<dbReference type="Proteomes" id="UP001221142">
    <property type="component" value="Unassembled WGS sequence"/>
</dbReference>
<feature type="transmembrane region" description="Helical" evidence="3">
    <location>
        <begin position="175"/>
        <end position="198"/>
    </location>
</feature>
<gene>
    <name evidence="5" type="ORF">FB45DRAFT_795281</name>
</gene>
<dbReference type="PROSITE" id="PS50850">
    <property type="entry name" value="MFS"/>
    <property type="match status" value="1"/>
</dbReference>
<dbReference type="GO" id="GO:0016020">
    <property type="term" value="C:membrane"/>
    <property type="evidence" value="ECO:0007669"/>
    <property type="project" value="UniProtKB-SubCell"/>
</dbReference>
<evidence type="ECO:0000256" key="1">
    <source>
        <dbReference type="ARBA" id="ARBA00004141"/>
    </source>
</evidence>
<dbReference type="InterPro" id="IPR011701">
    <property type="entry name" value="MFS"/>
</dbReference>
<dbReference type="Gene3D" id="1.20.1250.20">
    <property type="entry name" value="MFS general substrate transporter like domains"/>
    <property type="match status" value="2"/>
</dbReference>
<feature type="domain" description="Major facilitator superfamily (MFS) profile" evidence="4">
    <location>
        <begin position="249"/>
        <end position="455"/>
    </location>
</feature>
<feature type="transmembrane region" description="Helical" evidence="3">
    <location>
        <begin position="379"/>
        <end position="402"/>
    </location>
</feature>
<protein>
    <submittedName>
        <fullName evidence="5">Major facilitator superfamily domain-containing protein</fullName>
    </submittedName>
</protein>
<feature type="transmembrane region" description="Helical" evidence="3">
    <location>
        <begin position="43"/>
        <end position="65"/>
    </location>
</feature>
<organism evidence="5 6">
    <name type="scientific">Roridomyces roridus</name>
    <dbReference type="NCBI Taxonomy" id="1738132"/>
    <lineage>
        <taxon>Eukaryota</taxon>
        <taxon>Fungi</taxon>
        <taxon>Dikarya</taxon>
        <taxon>Basidiomycota</taxon>
        <taxon>Agaricomycotina</taxon>
        <taxon>Agaricomycetes</taxon>
        <taxon>Agaricomycetidae</taxon>
        <taxon>Agaricales</taxon>
        <taxon>Marasmiineae</taxon>
        <taxon>Mycenaceae</taxon>
        <taxon>Roridomyces</taxon>
    </lineage>
</organism>
<dbReference type="InterPro" id="IPR020846">
    <property type="entry name" value="MFS_dom"/>
</dbReference>
<dbReference type="EMBL" id="JARKIF010000011">
    <property type="protein sequence ID" value="KAJ7627076.1"/>
    <property type="molecule type" value="Genomic_DNA"/>
</dbReference>
<feature type="transmembrane region" description="Helical" evidence="3">
    <location>
        <begin position="316"/>
        <end position="334"/>
    </location>
</feature>
<dbReference type="AlphaFoldDB" id="A0AAD7BPL4"/>
<comment type="caution">
    <text evidence="5">The sequence shown here is derived from an EMBL/GenBank/DDBJ whole genome shotgun (WGS) entry which is preliminary data.</text>
</comment>
<dbReference type="InterPro" id="IPR036259">
    <property type="entry name" value="MFS_trans_sf"/>
</dbReference>
<evidence type="ECO:0000313" key="6">
    <source>
        <dbReference type="Proteomes" id="UP001221142"/>
    </source>
</evidence>
<feature type="transmembrane region" description="Helical" evidence="3">
    <location>
        <begin position="340"/>
        <end position="358"/>
    </location>
</feature>
<evidence type="ECO:0000256" key="2">
    <source>
        <dbReference type="ARBA" id="ARBA00006727"/>
    </source>
</evidence>
<feature type="transmembrane region" description="Helical" evidence="3">
    <location>
        <begin position="210"/>
        <end position="229"/>
    </location>
</feature>
<dbReference type="InterPro" id="IPR050327">
    <property type="entry name" value="Proton-linked_MCT"/>
</dbReference>
<proteinExistence type="inferred from homology"/>
<accession>A0AAD7BPL4</accession>
<keyword evidence="6" id="KW-1185">Reference proteome</keyword>
<keyword evidence="3" id="KW-0812">Transmembrane</keyword>
<dbReference type="GO" id="GO:0022857">
    <property type="term" value="F:transmembrane transporter activity"/>
    <property type="evidence" value="ECO:0007669"/>
    <property type="project" value="InterPro"/>
</dbReference>
<feature type="transmembrane region" description="Helical" evidence="3">
    <location>
        <begin position="250"/>
        <end position="272"/>
    </location>
</feature>
<evidence type="ECO:0000259" key="4">
    <source>
        <dbReference type="PROSITE" id="PS50850"/>
    </source>
</evidence>
<dbReference type="Pfam" id="PF07690">
    <property type="entry name" value="MFS_1"/>
    <property type="match status" value="1"/>
</dbReference>